<dbReference type="SMART" id="SM00567">
    <property type="entry name" value="EZ_HEAT"/>
    <property type="match status" value="3"/>
</dbReference>
<evidence type="ECO:0000256" key="1">
    <source>
        <dbReference type="SAM" id="MobiDB-lite"/>
    </source>
</evidence>
<gene>
    <name evidence="2" type="ORF">ACFR9T_02500</name>
</gene>
<dbReference type="PANTHER" id="PTHR12697:SF5">
    <property type="entry name" value="DEOXYHYPUSINE HYDROXYLASE"/>
    <property type="match status" value="1"/>
</dbReference>
<proteinExistence type="predicted"/>
<feature type="compositionally biased region" description="Acidic residues" evidence="1">
    <location>
        <begin position="182"/>
        <end position="192"/>
    </location>
</feature>
<comment type="caution">
    <text evidence="2">The sequence shown here is derived from an EMBL/GenBank/DDBJ whole genome shotgun (WGS) entry which is preliminary data.</text>
</comment>
<organism evidence="2 3">
    <name type="scientific">Halorubrum laminariae</name>
    <dbReference type="NCBI Taxonomy" id="1433523"/>
    <lineage>
        <taxon>Archaea</taxon>
        <taxon>Methanobacteriati</taxon>
        <taxon>Methanobacteriota</taxon>
        <taxon>Stenosarchaea group</taxon>
        <taxon>Halobacteria</taxon>
        <taxon>Halobacteriales</taxon>
        <taxon>Haloferacaceae</taxon>
        <taxon>Halorubrum</taxon>
    </lineage>
</organism>
<sequence>MSNGDDDPADASGEADAAGDAEDAADAGESTEAAAPTRPDEATEESLNEYLDEIAAHLDDAETEADLDDVDALLDDAEAGVEKADLPEPDEDDEDADDPRGDLESRIAELREGVEEARGPYGSDIIEAVETAAATLEDTEWTAAGHADAADAVRTFVDAAADAIDVEDGDDAEEVLDAAESEYPADTDEAADAAETPVEPADAVPIETLVTALDTVADAVADAELDVDHDADTISALLAATDDLADGLDAAEEWDDLETHEQLRAQGYYDVLGHYKDYPVEWAALKEHESRGNIDQILLALDSLTSDFMERHCLEALERMGKRGKTEASLEELLGRAEKRDQFAIRILGKMAATDATETLVEFVPENSNPQLQKATFKALGEIGATEAVQPLANQLASEGDTDELVQPLAARALGLIGDARAVDPLANILADAERDDDLRAAAGWALRQIGTREALEVVADHADEHSFVVSTEGEKAKRSLDASAAVA</sequence>
<name>A0ABD6BXD9_9EURY</name>
<dbReference type="Pfam" id="PF13646">
    <property type="entry name" value="HEAT_2"/>
    <property type="match status" value="1"/>
</dbReference>
<feature type="compositionally biased region" description="Acidic residues" evidence="1">
    <location>
        <begin position="61"/>
        <end position="79"/>
    </location>
</feature>
<accession>A0ABD6BXD9</accession>
<dbReference type="InterPro" id="IPR011989">
    <property type="entry name" value="ARM-like"/>
</dbReference>
<protein>
    <submittedName>
        <fullName evidence="2">HEAT repeat domain-containing protein</fullName>
    </submittedName>
</protein>
<dbReference type="PANTHER" id="PTHR12697">
    <property type="entry name" value="PBS LYASE HEAT-LIKE PROTEIN"/>
    <property type="match status" value="1"/>
</dbReference>
<evidence type="ECO:0000313" key="2">
    <source>
        <dbReference type="EMBL" id="MFD1569470.1"/>
    </source>
</evidence>
<feature type="compositionally biased region" description="Acidic residues" evidence="1">
    <location>
        <begin position="87"/>
        <end position="97"/>
    </location>
</feature>
<reference evidence="2 3" key="1">
    <citation type="journal article" date="2019" name="Int. J. Syst. Evol. Microbiol.">
        <title>The Global Catalogue of Microorganisms (GCM) 10K type strain sequencing project: providing services to taxonomists for standard genome sequencing and annotation.</title>
        <authorList>
            <consortium name="The Broad Institute Genomics Platform"/>
            <consortium name="The Broad Institute Genome Sequencing Center for Infectious Disease"/>
            <person name="Wu L."/>
            <person name="Ma J."/>
        </authorList>
    </citation>
    <scope>NUCLEOTIDE SEQUENCE [LARGE SCALE GENOMIC DNA]</scope>
    <source>
        <strain evidence="2 3">CGMCC 1.12689</strain>
    </source>
</reference>
<dbReference type="SUPFAM" id="SSF48371">
    <property type="entry name" value="ARM repeat"/>
    <property type="match status" value="1"/>
</dbReference>
<keyword evidence="3" id="KW-1185">Reference proteome</keyword>
<dbReference type="AlphaFoldDB" id="A0ABD6BXD9"/>
<dbReference type="InterPro" id="IPR004155">
    <property type="entry name" value="PBS_lyase_HEAT"/>
</dbReference>
<feature type="compositionally biased region" description="Low complexity" evidence="1">
    <location>
        <begin position="27"/>
        <end position="36"/>
    </location>
</feature>
<dbReference type="RefSeq" id="WP_256417300.1">
    <property type="nucleotide sequence ID" value="NZ_JANHDL010000002.1"/>
</dbReference>
<feature type="region of interest" description="Disordered" evidence="1">
    <location>
        <begin position="1"/>
        <end position="104"/>
    </location>
</feature>
<feature type="compositionally biased region" description="Acidic residues" evidence="1">
    <location>
        <begin position="42"/>
        <end position="52"/>
    </location>
</feature>
<feature type="region of interest" description="Disordered" evidence="1">
    <location>
        <begin position="182"/>
        <end position="201"/>
    </location>
</feature>
<dbReference type="Proteomes" id="UP001597185">
    <property type="component" value="Unassembled WGS sequence"/>
</dbReference>
<dbReference type="Gene3D" id="1.25.10.10">
    <property type="entry name" value="Leucine-rich Repeat Variant"/>
    <property type="match status" value="1"/>
</dbReference>
<dbReference type="EMBL" id="JBHUDB010000001">
    <property type="protein sequence ID" value="MFD1569470.1"/>
    <property type="molecule type" value="Genomic_DNA"/>
</dbReference>
<feature type="compositionally biased region" description="Acidic residues" evidence="1">
    <location>
        <begin position="17"/>
        <end position="26"/>
    </location>
</feature>
<evidence type="ECO:0000313" key="3">
    <source>
        <dbReference type="Proteomes" id="UP001597185"/>
    </source>
</evidence>
<dbReference type="InterPro" id="IPR016024">
    <property type="entry name" value="ARM-type_fold"/>
</dbReference>